<accession>A0AAD9HPH2</accession>
<name>A0AAD9HPH2_9PEZI</name>
<proteinExistence type="predicted"/>
<dbReference type="Proteomes" id="UP001232148">
    <property type="component" value="Unassembled WGS sequence"/>
</dbReference>
<dbReference type="EMBL" id="MU842838">
    <property type="protein sequence ID" value="KAK2031689.1"/>
    <property type="molecule type" value="Genomic_DNA"/>
</dbReference>
<dbReference type="AlphaFoldDB" id="A0AAD9HPH2"/>
<gene>
    <name evidence="1" type="ORF">LX32DRAFT_263484</name>
</gene>
<evidence type="ECO:0000313" key="1">
    <source>
        <dbReference type="EMBL" id="KAK2031689.1"/>
    </source>
</evidence>
<keyword evidence="2" id="KW-1185">Reference proteome</keyword>
<organism evidence="1 2">
    <name type="scientific">Colletotrichum zoysiae</name>
    <dbReference type="NCBI Taxonomy" id="1216348"/>
    <lineage>
        <taxon>Eukaryota</taxon>
        <taxon>Fungi</taxon>
        <taxon>Dikarya</taxon>
        <taxon>Ascomycota</taxon>
        <taxon>Pezizomycotina</taxon>
        <taxon>Sordariomycetes</taxon>
        <taxon>Hypocreomycetidae</taxon>
        <taxon>Glomerellales</taxon>
        <taxon>Glomerellaceae</taxon>
        <taxon>Colletotrichum</taxon>
        <taxon>Colletotrichum graminicola species complex</taxon>
    </lineage>
</organism>
<evidence type="ECO:0000313" key="2">
    <source>
        <dbReference type="Proteomes" id="UP001232148"/>
    </source>
</evidence>
<protein>
    <submittedName>
        <fullName evidence="1">Uncharacterized protein</fullName>
    </submittedName>
</protein>
<comment type="caution">
    <text evidence="1">The sequence shown here is derived from an EMBL/GenBank/DDBJ whole genome shotgun (WGS) entry which is preliminary data.</text>
</comment>
<reference evidence="1" key="1">
    <citation type="submission" date="2021-06" db="EMBL/GenBank/DDBJ databases">
        <title>Comparative genomics, transcriptomics and evolutionary studies reveal genomic signatures of adaptation to plant cell wall in hemibiotrophic fungi.</title>
        <authorList>
            <consortium name="DOE Joint Genome Institute"/>
            <person name="Baroncelli R."/>
            <person name="Diaz J.F."/>
            <person name="Benocci T."/>
            <person name="Peng M."/>
            <person name="Battaglia E."/>
            <person name="Haridas S."/>
            <person name="Andreopoulos W."/>
            <person name="Labutti K."/>
            <person name="Pangilinan J."/>
            <person name="Floch G.L."/>
            <person name="Makela M.R."/>
            <person name="Henrissat B."/>
            <person name="Grigoriev I.V."/>
            <person name="Crouch J.A."/>
            <person name="De Vries R.P."/>
            <person name="Sukno S.A."/>
            <person name="Thon M.R."/>
        </authorList>
    </citation>
    <scope>NUCLEOTIDE SEQUENCE</scope>
    <source>
        <strain evidence="1">MAFF235873</strain>
    </source>
</reference>
<sequence length="165" mass="18815">MGFRALGLRHAAGKPHSILVMAECDGLLLAWACQLNAHKGFEMSGEAQHVRELGLWTQLTMTFRLFFSPCNVLPIYSDVTGNSCGTSCACTISWELLQANRQFSRCPEAEPLLDSLTTRHLLFRKVYTTWRRAILCLGMNEYRRNLAYSDIGHGNLNWMYLLEPW</sequence>